<dbReference type="EMBL" id="FTPL01000004">
    <property type="protein sequence ID" value="SIT91653.1"/>
    <property type="molecule type" value="Genomic_DNA"/>
</dbReference>
<evidence type="ECO:0000313" key="4">
    <source>
        <dbReference type="Proteomes" id="UP000187550"/>
    </source>
</evidence>
<accession>A0A1U7PTC9</accession>
<proteinExistence type="predicted"/>
<evidence type="ECO:0000256" key="1">
    <source>
        <dbReference type="SAM" id="MobiDB-lite"/>
    </source>
</evidence>
<gene>
    <name evidence="3" type="ORF">SAMN05428946_2718</name>
</gene>
<dbReference type="STRING" id="550447.SAMN05428946_2718"/>
<dbReference type="InterPro" id="IPR006528">
    <property type="entry name" value="Phage_head_morphogenesis_dom"/>
</dbReference>
<sequence>MAESYWVKRERENMKRLNRSDAEMAAVLDKEYRRTLDEVQSLIDAFYSWYSDKEGISLSDARMRVQKLDMEKYEDLAKKYIQTKDLSPIANRQMRLYNLTMKVNRLELLQEHIRLELILLSSKEEMLLRKASMEEARREFERQAGILGQTLNANEKLFRTIADASFHGAHFSDRIWANHEALKSTLNQTISAGIVQGRSSREMASVIKDRFKVSAYQAQRLAQTEFARVQIAAQEESYKQGGIERYEYLAWIDNRTSHYCRSLNGKVFKVKDMQPGVNAPPMHPHCRSSTIPIVE</sequence>
<organism evidence="3 4">
    <name type="scientific">Edaphobacillus lindanitolerans</name>
    <dbReference type="NCBI Taxonomy" id="550447"/>
    <lineage>
        <taxon>Bacteria</taxon>
        <taxon>Bacillati</taxon>
        <taxon>Bacillota</taxon>
        <taxon>Bacilli</taxon>
        <taxon>Bacillales</taxon>
        <taxon>Bacillaceae</taxon>
        <taxon>Edaphobacillus</taxon>
    </lineage>
</organism>
<dbReference type="Proteomes" id="UP000187550">
    <property type="component" value="Unassembled WGS sequence"/>
</dbReference>
<keyword evidence="4" id="KW-1185">Reference proteome</keyword>
<feature type="region of interest" description="Disordered" evidence="1">
    <location>
        <begin position="276"/>
        <end position="295"/>
    </location>
</feature>
<name>A0A1U7PTC9_9BACI</name>
<dbReference type="Pfam" id="PF04233">
    <property type="entry name" value="Phage_Mu_F"/>
    <property type="match status" value="1"/>
</dbReference>
<reference evidence="4" key="1">
    <citation type="submission" date="2017-01" db="EMBL/GenBank/DDBJ databases">
        <authorList>
            <person name="Varghese N."/>
            <person name="Submissions S."/>
        </authorList>
    </citation>
    <scope>NUCLEOTIDE SEQUENCE [LARGE SCALE GENOMIC DNA]</scope>
    <source>
        <strain evidence="4">MNA4</strain>
    </source>
</reference>
<dbReference type="AlphaFoldDB" id="A0A1U7PTC9"/>
<evidence type="ECO:0000313" key="3">
    <source>
        <dbReference type="EMBL" id="SIT91653.1"/>
    </source>
</evidence>
<dbReference type="NCBIfam" id="TIGR01641">
    <property type="entry name" value="phageSPP1_gp7"/>
    <property type="match status" value="1"/>
</dbReference>
<protein>
    <submittedName>
        <fullName evidence="3">Phage putative head morphogenesis protein, SPP1 gp7 family</fullName>
    </submittedName>
</protein>
<feature type="domain" description="Phage head morphogenesis" evidence="2">
    <location>
        <begin position="186"/>
        <end position="290"/>
    </location>
</feature>
<dbReference type="RefSeq" id="WP_076759637.1">
    <property type="nucleotide sequence ID" value="NZ_FTPL01000004.1"/>
</dbReference>
<evidence type="ECO:0000259" key="2">
    <source>
        <dbReference type="Pfam" id="PF04233"/>
    </source>
</evidence>
<dbReference type="OrthoDB" id="9765386at2"/>